<evidence type="ECO:0000259" key="2">
    <source>
        <dbReference type="Pfam" id="PF04773"/>
    </source>
</evidence>
<accession>A0A8J2XXJ5</accession>
<keyword evidence="1" id="KW-0812">Transmembrane</keyword>
<dbReference type="Pfam" id="PF04773">
    <property type="entry name" value="FecR"/>
    <property type="match status" value="1"/>
</dbReference>
<dbReference type="EMBL" id="BMCG01000002">
    <property type="protein sequence ID" value="GGC01015.1"/>
    <property type="molecule type" value="Genomic_DNA"/>
</dbReference>
<name>A0A8J2XXJ5_9BURK</name>
<keyword evidence="5" id="KW-1185">Reference proteome</keyword>
<organism evidence="4 5">
    <name type="scientific">Oxalicibacterium flavum</name>
    <dbReference type="NCBI Taxonomy" id="179467"/>
    <lineage>
        <taxon>Bacteria</taxon>
        <taxon>Pseudomonadati</taxon>
        <taxon>Pseudomonadota</taxon>
        <taxon>Betaproteobacteria</taxon>
        <taxon>Burkholderiales</taxon>
        <taxon>Oxalobacteraceae</taxon>
        <taxon>Oxalicibacterium</taxon>
    </lineage>
</organism>
<evidence type="ECO:0000313" key="5">
    <source>
        <dbReference type="Proteomes" id="UP000620266"/>
    </source>
</evidence>
<dbReference type="RefSeq" id="WP_188394900.1">
    <property type="nucleotide sequence ID" value="NZ_BMCG01000002.1"/>
</dbReference>
<dbReference type="Proteomes" id="UP000620266">
    <property type="component" value="Unassembled WGS sequence"/>
</dbReference>
<gene>
    <name evidence="4" type="ORF">GCM10007205_07840</name>
</gene>
<dbReference type="GO" id="GO:0016989">
    <property type="term" value="F:sigma factor antagonist activity"/>
    <property type="evidence" value="ECO:0007669"/>
    <property type="project" value="TreeGrafter"/>
</dbReference>
<sequence>MQTDVAGLPPEIAEQAADWIVLLSYGTPAERKQARAEFEAWQQRDPSHAEAAARLHSVLGRMDDIRAATDGRTEPAQAALKSGLQTKQRMRRAVTVGLSALCLVLAGWLATQAFPPAALTADLRTASGEWQSHVLEDGTRLTLAGGSAVNLHFSAERRSIELVDGNILIDVAHDAARPFVVDTAEADIRALGTRFIVDRHRDTTTLSMLESDTLVRTAHGKDHLIVHAGQRLRIDGDGLGTIETVNQERLESAWNRHQLVVSARPVPQILDELDRYHSGRIFYDADQLQDIRMTAVLPLEDTGQALQLLANSVPGLRIRRLTPYLVMVDRPAGDH</sequence>
<dbReference type="Gene3D" id="2.60.120.1440">
    <property type="match status" value="1"/>
</dbReference>
<feature type="transmembrane region" description="Helical" evidence="1">
    <location>
        <begin position="93"/>
        <end position="110"/>
    </location>
</feature>
<reference evidence="4" key="2">
    <citation type="submission" date="2020-09" db="EMBL/GenBank/DDBJ databases">
        <authorList>
            <person name="Sun Q."/>
            <person name="Sedlacek I."/>
        </authorList>
    </citation>
    <scope>NUCLEOTIDE SEQUENCE</scope>
    <source>
        <strain evidence="4">CCM 7086</strain>
    </source>
</reference>
<feature type="domain" description="FecR N-terminal" evidence="3">
    <location>
        <begin position="14"/>
        <end position="56"/>
    </location>
</feature>
<dbReference type="InterPro" id="IPR032623">
    <property type="entry name" value="FecR_N"/>
</dbReference>
<dbReference type="PANTHER" id="PTHR30273">
    <property type="entry name" value="PERIPLASMIC SIGNAL SENSOR AND SIGMA FACTOR ACTIVATOR FECR-RELATED"/>
    <property type="match status" value="1"/>
</dbReference>
<dbReference type="PIRSF" id="PIRSF018266">
    <property type="entry name" value="FecR"/>
    <property type="match status" value="1"/>
</dbReference>
<reference evidence="4" key="1">
    <citation type="journal article" date="2014" name="Int. J. Syst. Evol. Microbiol.">
        <title>Complete genome sequence of Corynebacterium casei LMG S-19264T (=DSM 44701T), isolated from a smear-ripened cheese.</title>
        <authorList>
            <consortium name="US DOE Joint Genome Institute (JGI-PGF)"/>
            <person name="Walter F."/>
            <person name="Albersmeier A."/>
            <person name="Kalinowski J."/>
            <person name="Ruckert C."/>
        </authorList>
    </citation>
    <scope>NUCLEOTIDE SEQUENCE</scope>
    <source>
        <strain evidence="4">CCM 7086</strain>
    </source>
</reference>
<dbReference type="InterPro" id="IPR006860">
    <property type="entry name" value="FecR"/>
</dbReference>
<evidence type="ECO:0000313" key="4">
    <source>
        <dbReference type="EMBL" id="GGC01015.1"/>
    </source>
</evidence>
<comment type="caution">
    <text evidence="4">The sequence shown here is derived from an EMBL/GenBank/DDBJ whole genome shotgun (WGS) entry which is preliminary data.</text>
</comment>
<evidence type="ECO:0008006" key="6">
    <source>
        <dbReference type="Google" id="ProtNLM"/>
    </source>
</evidence>
<keyword evidence="1" id="KW-0472">Membrane</keyword>
<dbReference type="Pfam" id="PF16220">
    <property type="entry name" value="DUF4880"/>
    <property type="match status" value="1"/>
</dbReference>
<feature type="domain" description="FecR protein" evidence="2">
    <location>
        <begin position="122"/>
        <end position="210"/>
    </location>
</feature>
<proteinExistence type="predicted"/>
<dbReference type="InterPro" id="IPR012373">
    <property type="entry name" value="Ferrdict_sens_TM"/>
</dbReference>
<evidence type="ECO:0000259" key="3">
    <source>
        <dbReference type="Pfam" id="PF16220"/>
    </source>
</evidence>
<protein>
    <recommendedName>
        <fullName evidence="6">Histidine kinase</fullName>
    </recommendedName>
</protein>
<keyword evidence="1" id="KW-1133">Transmembrane helix</keyword>
<dbReference type="PANTHER" id="PTHR30273:SF2">
    <property type="entry name" value="PROTEIN FECR"/>
    <property type="match status" value="1"/>
</dbReference>
<evidence type="ECO:0000256" key="1">
    <source>
        <dbReference type="SAM" id="Phobius"/>
    </source>
</evidence>
<dbReference type="AlphaFoldDB" id="A0A8J2XXJ5"/>